<dbReference type="RefSeq" id="WP_111148273.1">
    <property type="nucleotide sequence ID" value="NZ_QKRB01000053.1"/>
</dbReference>
<keyword evidence="3" id="KW-1185">Reference proteome</keyword>
<name>A0A2W1L370_9BACL</name>
<comment type="caution">
    <text evidence="2">The sequence shown here is derived from an EMBL/GenBank/DDBJ whole genome shotgun (WGS) entry which is preliminary data.</text>
</comment>
<dbReference type="AlphaFoldDB" id="A0A2W1L370"/>
<keyword evidence="1" id="KW-0732">Signal</keyword>
<proteinExistence type="predicted"/>
<sequence length="374" mass="40947">MKKKRRIRTIVPVAVSIVLSLSMLAACSDKYAEQPEVVPPSPGSQAEAESGVVGILSAGAGRTAAPASTAALASNQVQESDRPVPLLAVETVQAMHEALSRGDRTEYAQTAEIPRVMFTPESLQELQEEASAVSAAERTLELYDKFLLTAPTLQEFEHTYGSQAEIVREQRKSDWVLWVVTPLGGGAKVVDRVSIYEGAFGLAAGAAQEELADAGIRAAIEDRRFLSEIYTTPILPPEHMVALLYQAAQEGNEAAFTAAAGGKESYFARQDEAAMKPFADWVNRIGTVESLVIEPLYREELVESRVQDYDVRYGDNWHFVVVWDSLDEAGARGTYWILTTEPDGTGYRVELAFTTELNSMLSAEYYRNNEELAG</sequence>
<dbReference type="Proteomes" id="UP000249522">
    <property type="component" value="Unassembled WGS sequence"/>
</dbReference>
<organism evidence="2 3">
    <name type="scientific">Paenibacillus sambharensis</name>
    <dbReference type="NCBI Taxonomy" id="1803190"/>
    <lineage>
        <taxon>Bacteria</taxon>
        <taxon>Bacillati</taxon>
        <taxon>Bacillota</taxon>
        <taxon>Bacilli</taxon>
        <taxon>Bacillales</taxon>
        <taxon>Paenibacillaceae</taxon>
        <taxon>Paenibacillus</taxon>
    </lineage>
</organism>
<dbReference type="EMBL" id="QKRB01000053">
    <property type="protein sequence ID" value="PZD94468.1"/>
    <property type="molecule type" value="Genomic_DNA"/>
</dbReference>
<gene>
    <name evidence="2" type="ORF">DNH61_18935</name>
</gene>
<evidence type="ECO:0000256" key="1">
    <source>
        <dbReference type="SAM" id="SignalP"/>
    </source>
</evidence>
<protein>
    <submittedName>
        <fullName evidence="2">Uncharacterized protein</fullName>
    </submittedName>
</protein>
<dbReference type="OrthoDB" id="2659980at2"/>
<dbReference type="PROSITE" id="PS51257">
    <property type="entry name" value="PROKAR_LIPOPROTEIN"/>
    <property type="match status" value="1"/>
</dbReference>
<feature type="chain" id="PRO_5039632142" evidence="1">
    <location>
        <begin position="26"/>
        <end position="374"/>
    </location>
</feature>
<evidence type="ECO:0000313" key="3">
    <source>
        <dbReference type="Proteomes" id="UP000249522"/>
    </source>
</evidence>
<evidence type="ECO:0000313" key="2">
    <source>
        <dbReference type="EMBL" id="PZD94468.1"/>
    </source>
</evidence>
<accession>A0A2W1L370</accession>
<reference evidence="2 3" key="1">
    <citation type="submission" date="2018-06" db="EMBL/GenBank/DDBJ databases">
        <title>Paenibacillus imtechensis sp. nov.</title>
        <authorList>
            <person name="Pinnaka A.K."/>
            <person name="Singh H."/>
            <person name="Kaur M."/>
        </authorList>
    </citation>
    <scope>NUCLEOTIDE SEQUENCE [LARGE SCALE GENOMIC DNA]</scope>
    <source>
        <strain evidence="2 3">SMB1</strain>
    </source>
</reference>
<feature type="signal peptide" evidence="1">
    <location>
        <begin position="1"/>
        <end position="25"/>
    </location>
</feature>